<dbReference type="SFLD" id="SFLDS00003">
    <property type="entry name" value="Haloacid_Dehalogenase"/>
    <property type="match status" value="1"/>
</dbReference>
<dbReference type="Pfam" id="PF00702">
    <property type="entry name" value="Hydrolase"/>
    <property type="match status" value="1"/>
</dbReference>
<sequence>MFDAVFFDLDGTLVDSERLSVQSGTAAFAAQGHEGVEDLLHSLVGVDQITSAGMILSRFPGLDLDRLNTTWQTAFLAAQAVDLLLKPGASDIVHGLRDRHRLALVTSSRRDPAEARLVQAGLRPAFHAVITRDDVAAPKPHPEPYLLAASRLGVDPARCLVFEDSEPGAEAAFSAGMTVVQVPDIIPASGRFAHHVALSLTDGARWAGIWD</sequence>
<dbReference type="NCBIfam" id="TIGR01509">
    <property type="entry name" value="HAD-SF-IA-v3"/>
    <property type="match status" value="1"/>
</dbReference>
<gene>
    <name evidence="1" type="ORF">D1012_05030</name>
</gene>
<dbReference type="GO" id="GO:0050308">
    <property type="term" value="F:sugar-phosphatase activity"/>
    <property type="evidence" value="ECO:0007669"/>
    <property type="project" value="TreeGrafter"/>
</dbReference>
<evidence type="ECO:0000313" key="2">
    <source>
        <dbReference type="Proteomes" id="UP000284547"/>
    </source>
</evidence>
<dbReference type="InterPro" id="IPR036412">
    <property type="entry name" value="HAD-like_sf"/>
</dbReference>
<evidence type="ECO:0000313" key="1">
    <source>
        <dbReference type="EMBL" id="RGP38197.1"/>
    </source>
</evidence>
<proteinExistence type="predicted"/>
<dbReference type="AlphaFoldDB" id="A0A411Z577"/>
<dbReference type="InterPro" id="IPR006439">
    <property type="entry name" value="HAD-SF_hydro_IA"/>
</dbReference>
<dbReference type="InterPro" id="IPR051806">
    <property type="entry name" value="HAD-like_SPP"/>
</dbReference>
<dbReference type="PANTHER" id="PTHR43481:SF4">
    <property type="entry name" value="GLYCEROL-1-PHOSPHATE PHOSPHOHYDROLASE 1-RELATED"/>
    <property type="match status" value="1"/>
</dbReference>
<dbReference type="SUPFAM" id="SSF56784">
    <property type="entry name" value="HAD-like"/>
    <property type="match status" value="1"/>
</dbReference>
<organism evidence="1 2">
    <name type="scientific">Pseudotabrizicola alkalilacus</name>
    <dbReference type="NCBI Taxonomy" id="2305252"/>
    <lineage>
        <taxon>Bacteria</taxon>
        <taxon>Pseudomonadati</taxon>
        <taxon>Pseudomonadota</taxon>
        <taxon>Alphaproteobacteria</taxon>
        <taxon>Rhodobacterales</taxon>
        <taxon>Paracoccaceae</taxon>
        <taxon>Pseudotabrizicola</taxon>
    </lineage>
</organism>
<dbReference type="CDD" id="cd07505">
    <property type="entry name" value="HAD_BPGM-like"/>
    <property type="match status" value="1"/>
</dbReference>
<dbReference type="Proteomes" id="UP000284547">
    <property type="component" value="Unassembled WGS sequence"/>
</dbReference>
<name>A0A411Z577_9RHOB</name>
<comment type="caution">
    <text evidence="1">The sequence shown here is derived from an EMBL/GenBank/DDBJ whole genome shotgun (WGS) entry which is preliminary data.</text>
</comment>
<dbReference type="OrthoDB" id="9782449at2"/>
<keyword evidence="2" id="KW-1185">Reference proteome</keyword>
<dbReference type="InterPro" id="IPR023214">
    <property type="entry name" value="HAD_sf"/>
</dbReference>
<accession>A0A411Z577</accession>
<dbReference type="Gene3D" id="1.10.150.240">
    <property type="entry name" value="Putative phosphatase, domain 2"/>
    <property type="match status" value="1"/>
</dbReference>
<dbReference type="PANTHER" id="PTHR43481">
    <property type="entry name" value="FRUCTOSE-1-PHOSPHATE PHOSPHATASE"/>
    <property type="match status" value="1"/>
</dbReference>
<dbReference type="EMBL" id="QWEY01000002">
    <property type="protein sequence ID" value="RGP38197.1"/>
    <property type="molecule type" value="Genomic_DNA"/>
</dbReference>
<protein>
    <submittedName>
        <fullName evidence="1">HAD family phosphatase</fullName>
    </submittedName>
</protein>
<dbReference type="SFLD" id="SFLDG01129">
    <property type="entry name" value="C1.5:_HAD__Beta-PGM__Phosphata"/>
    <property type="match status" value="1"/>
</dbReference>
<dbReference type="InterPro" id="IPR023198">
    <property type="entry name" value="PGP-like_dom2"/>
</dbReference>
<dbReference type="RefSeq" id="WP_118150249.1">
    <property type="nucleotide sequence ID" value="NZ_QWEY01000002.1"/>
</dbReference>
<dbReference type="Gene3D" id="3.40.50.1000">
    <property type="entry name" value="HAD superfamily/HAD-like"/>
    <property type="match status" value="1"/>
</dbReference>
<reference evidence="1 2" key="1">
    <citation type="submission" date="2018-08" db="EMBL/GenBank/DDBJ databases">
        <title>Flavobacterium tibetense sp. nov., isolated from a wetland YonghuCo on Tibetan Plateau.</title>
        <authorList>
            <person name="Phurbu D."/>
            <person name="Lu H."/>
            <person name="Xing P."/>
        </authorList>
    </citation>
    <scope>NUCLEOTIDE SEQUENCE [LARGE SCALE GENOMIC DNA]</scope>
    <source>
        <strain evidence="1 2">DJC</strain>
    </source>
</reference>